<dbReference type="Pfam" id="PF00403">
    <property type="entry name" value="HMA"/>
    <property type="match status" value="1"/>
</dbReference>
<gene>
    <name evidence="4" type="ORF">HGA13_19960</name>
</gene>
<dbReference type="CDD" id="cd00371">
    <property type="entry name" value="HMA"/>
    <property type="match status" value="1"/>
</dbReference>
<dbReference type="Gene3D" id="3.30.70.100">
    <property type="match status" value="1"/>
</dbReference>
<organism evidence="4 5">
    <name type="scientific">Nocardia speluncae</name>
    <dbReference type="NCBI Taxonomy" id="419477"/>
    <lineage>
        <taxon>Bacteria</taxon>
        <taxon>Bacillati</taxon>
        <taxon>Actinomycetota</taxon>
        <taxon>Actinomycetes</taxon>
        <taxon>Mycobacteriales</taxon>
        <taxon>Nocardiaceae</taxon>
        <taxon>Nocardia</taxon>
    </lineage>
</organism>
<evidence type="ECO:0000313" key="5">
    <source>
        <dbReference type="Proteomes" id="UP000565715"/>
    </source>
</evidence>
<dbReference type="GO" id="GO:0046872">
    <property type="term" value="F:metal ion binding"/>
    <property type="evidence" value="ECO:0007669"/>
    <property type="project" value="UniProtKB-KW"/>
</dbReference>
<dbReference type="InterPro" id="IPR006121">
    <property type="entry name" value="HMA_dom"/>
</dbReference>
<feature type="domain" description="HMA" evidence="3">
    <location>
        <begin position="2"/>
        <end position="67"/>
    </location>
</feature>
<evidence type="ECO:0000259" key="3">
    <source>
        <dbReference type="PROSITE" id="PS50846"/>
    </source>
</evidence>
<proteinExistence type="predicted"/>
<dbReference type="Proteomes" id="UP000565715">
    <property type="component" value="Unassembled WGS sequence"/>
</dbReference>
<dbReference type="RefSeq" id="WP_068042430.1">
    <property type="nucleotide sequence ID" value="NZ_JAAXOO010000005.1"/>
</dbReference>
<sequence>MTTSKYHVNGMTCQHCASFVTEEIERIPGVTGVAVDLDSGQVSVRSEVALHIADVRAAVEEAGYELTSARSAKDDEAGGEPTRPTEPGIDADQTHPSAKGS</sequence>
<dbReference type="PROSITE" id="PS50846">
    <property type="entry name" value="HMA_2"/>
    <property type="match status" value="1"/>
</dbReference>
<dbReference type="InterPro" id="IPR036163">
    <property type="entry name" value="HMA_dom_sf"/>
</dbReference>
<name>A0A846XIJ2_9NOCA</name>
<dbReference type="AlphaFoldDB" id="A0A846XIJ2"/>
<keyword evidence="1" id="KW-0479">Metal-binding</keyword>
<reference evidence="4 5" key="1">
    <citation type="submission" date="2020-04" db="EMBL/GenBank/DDBJ databases">
        <title>MicrobeNet Type strains.</title>
        <authorList>
            <person name="Nicholson A.C."/>
        </authorList>
    </citation>
    <scope>NUCLEOTIDE SEQUENCE [LARGE SCALE GENOMIC DNA]</scope>
    <source>
        <strain evidence="4 5">DSM 45078</strain>
    </source>
</reference>
<evidence type="ECO:0000256" key="2">
    <source>
        <dbReference type="SAM" id="MobiDB-lite"/>
    </source>
</evidence>
<dbReference type="PROSITE" id="PS01047">
    <property type="entry name" value="HMA_1"/>
    <property type="match status" value="1"/>
</dbReference>
<evidence type="ECO:0000313" key="4">
    <source>
        <dbReference type="EMBL" id="NKY35327.1"/>
    </source>
</evidence>
<keyword evidence="5" id="KW-1185">Reference proteome</keyword>
<dbReference type="EMBL" id="JAAXOO010000005">
    <property type="protein sequence ID" value="NKY35327.1"/>
    <property type="molecule type" value="Genomic_DNA"/>
</dbReference>
<comment type="caution">
    <text evidence="4">The sequence shown here is derived from an EMBL/GenBank/DDBJ whole genome shotgun (WGS) entry which is preliminary data.</text>
</comment>
<feature type="region of interest" description="Disordered" evidence="2">
    <location>
        <begin position="65"/>
        <end position="101"/>
    </location>
</feature>
<dbReference type="SUPFAM" id="SSF55008">
    <property type="entry name" value="HMA, heavy metal-associated domain"/>
    <property type="match status" value="1"/>
</dbReference>
<accession>A0A846XIJ2</accession>
<protein>
    <submittedName>
        <fullName evidence="4">Heavy-metal-associated domain-containing protein</fullName>
    </submittedName>
</protein>
<evidence type="ECO:0000256" key="1">
    <source>
        <dbReference type="ARBA" id="ARBA00022723"/>
    </source>
</evidence>
<dbReference type="InterPro" id="IPR017969">
    <property type="entry name" value="Heavy-metal-associated_CS"/>
</dbReference>